<dbReference type="STRING" id="1802363.A2682_03415"/>
<feature type="transmembrane region" description="Helical" evidence="1">
    <location>
        <begin position="85"/>
        <end position="106"/>
    </location>
</feature>
<gene>
    <name evidence="2" type="ORF">A2682_03415</name>
</gene>
<dbReference type="InterPro" id="IPR032690">
    <property type="entry name" value="CarS"/>
</dbReference>
<reference evidence="2 3" key="1">
    <citation type="journal article" date="2016" name="Nat. Commun.">
        <title>Thousands of microbial genomes shed light on interconnected biogeochemical processes in an aquifer system.</title>
        <authorList>
            <person name="Anantharaman K."/>
            <person name="Brown C.T."/>
            <person name="Hug L.A."/>
            <person name="Sharon I."/>
            <person name="Castelle C.J."/>
            <person name="Probst A.J."/>
            <person name="Thomas B.C."/>
            <person name="Singh A."/>
            <person name="Wilkins M.J."/>
            <person name="Karaoz U."/>
            <person name="Brodie E.L."/>
            <person name="Williams K.H."/>
            <person name="Hubbard S.S."/>
            <person name="Banfield J.F."/>
        </authorList>
    </citation>
    <scope>NUCLEOTIDE SEQUENCE [LARGE SCALE GENOMIC DNA]</scope>
    <source>
        <strain evidence="3">RIFCSPHIGHO2_01_FULL_58_15</strain>
    </source>
</reference>
<feature type="transmembrane region" description="Helical" evidence="1">
    <location>
        <begin position="118"/>
        <end position="140"/>
    </location>
</feature>
<keyword evidence="1" id="KW-1133">Transmembrane helix</keyword>
<protein>
    <recommendedName>
        <fullName evidence="4">CDP-archaeol synthase</fullName>
    </recommendedName>
</protein>
<dbReference type="Pfam" id="PF01864">
    <property type="entry name" value="CarS-like"/>
    <property type="match status" value="1"/>
</dbReference>
<dbReference type="EMBL" id="MHST01000008">
    <property type="protein sequence ID" value="OHA49531.1"/>
    <property type="molecule type" value="Genomic_DNA"/>
</dbReference>
<keyword evidence="1" id="KW-0472">Membrane</keyword>
<dbReference type="Proteomes" id="UP000178690">
    <property type="component" value="Unassembled WGS sequence"/>
</dbReference>
<keyword evidence="1" id="KW-0812">Transmembrane</keyword>
<sequence>MIAFIANAAPAFVFETLRLRPLALSLDGGRRLFGRRVFGSHKTLGGAILALYAAGIAAENLYSIELRYGIPFGAVDAFGEAWGPAMFRAFALGVGVVGGDLVGSFVKRRIGLGEGQQGYVLDWGDWIAGALVAAALSGIAFPSWPVVGGVAFGFLMLQAVCDFAARRLGVRRSQ</sequence>
<accession>A0A1G2PPI3</accession>
<proteinExistence type="predicted"/>
<dbReference type="AlphaFoldDB" id="A0A1G2PPI3"/>
<comment type="caution">
    <text evidence="2">The sequence shown here is derived from an EMBL/GenBank/DDBJ whole genome shotgun (WGS) entry which is preliminary data.</text>
</comment>
<name>A0A1G2PPI3_TERXR</name>
<dbReference type="PANTHER" id="PTHR39650">
    <property type="entry name" value="CDP-ARCHAEOL SYNTHASE"/>
    <property type="match status" value="1"/>
</dbReference>
<feature type="transmembrane region" description="Helical" evidence="1">
    <location>
        <begin position="146"/>
        <end position="165"/>
    </location>
</feature>
<feature type="transmembrane region" description="Helical" evidence="1">
    <location>
        <begin position="44"/>
        <end position="65"/>
    </location>
</feature>
<organism evidence="2 3">
    <name type="scientific">Terrybacteria sp. (strain RIFCSPHIGHO2_01_FULL_58_15)</name>
    <dbReference type="NCBI Taxonomy" id="1802363"/>
    <lineage>
        <taxon>Bacteria</taxon>
        <taxon>Candidatus Terryibacteriota</taxon>
    </lineage>
</organism>
<evidence type="ECO:0000313" key="3">
    <source>
        <dbReference type="Proteomes" id="UP000178690"/>
    </source>
</evidence>
<evidence type="ECO:0008006" key="4">
    <source>
        <dbReference type="Google" id="ProtNLM"/>
    </source>
</evidence>
<evidence type="ECO:0000313" key="2">
    <source>
        <dbReference type="EMBL" id="OHA49531.1"/>
    </source>
</evidence>
<evidence type="ECO:0000256" key="1">
    <source>
        <dbReference type="SAM" id="Phobius"/>
    </source>
</evidence>
<dbReference type="PANTHER" id="PTHR39650:SF1">
    <property type="entry name" value="CDP-ARCHAEOL SYNTHASE"/>
    <property type="match status" value="1"/>
</dbReference>